<dbReference type="Pfam" id="PF05954">
    <property type="entry name" value="Phage_GPD"/>
    <property type="match status" value="1"/>
</dbReference>
<protein>
    <submittedName>
        <fullName evidence="3">Type VI secretion system Vgr family protein</fullName>
    </submittedName>
</protein>
<proteinExistence type="inferred from homology"/>
<dbReference type="Gene3D" id="2.30.110.50">
    <property type="match status" value="1"/>
</dbReference>
<evidence type="ECO:0000256" key="1">
    <source>
        <dbReference type="ARBA" id="ARBA00005558"/>
    </source>
</evidence>
<gene>
    <name evidence="3" type="ORF">Thiowin_01363</name>
</gene>
<dbReference type="NCBIfam" id="TIGR03361">
    <property type="entry name" value="VI_Rhs_Vgr"/>
    <property type="match status" value="1"/>
</dbReference>
<dbReference type="SUPFAM" id="SSF69255">
    <property type="entry name" value="gp5 N-terminal domain-like"/>
    <property type="match status" value="1"/>
</dbReference>
<dbReference type="Gene3D" id="3.55.50.10">
    <property type="entry name" value="Baseplate protein-like domains"/>
    <property type="match status" value="1"/>
</dbReference>
<feature type="domain" description="Gp5/Type VI secretion system Vgr protein OB-fold" evidence="2">
    <location>
        <begin position="404"/>
        <end position="465"/>
    </location>
</feature>
<sequence length="874" mass="95042">MPVLKENAFTFVSKALPEDTFVVARFSGEEGLSMLYRFDVLLVSERRDLDLDAVLQNPATFTIKGLLGGKEDLPFHGILSAFDQMHQVDGLVFYRAELRPKAWWLTLTRHNQVFLNQSPEQFVAAVLEDGGLRNGLDFDFPLKASFPARDYVCQYGESHFDFFSRWMEFGGAYYWFEQDDKGEKLICSDSLIAHKTLPGFETLIYSEPSGLDATKAGQVITSFHLRQTPMPRQVLLKDYYYEKPSLEMKGQAQVAANGRGEMYLYGDHVLTQAGAAQLARIRAEEIRCREKIFHGLSSVPGLRPGFNFKLNGHYRQDFNQAYLTTLVRHEGSQERYLVGGLGFNRVSDQNALFYRNTFECIPATTQYRPPRKTPKPRIAGTLSAKIDASQSGQYAELDDAGRYKVILPFDLSGREDGKASAWLRMATPYAGENYGMHFPLLKGTEVLISFDEGDIDRPTIVAAIHNPETPNLVTSKNHAVNAIRTAGGNELALGDEHGKSYIGMKLPASKGSLVMAESGEGESDEGKSTFFNVVDGHFEGSFDHKTEVTIGTSNEAVGGVKNEVFAGGKGEVQAGLAWEACIGQSFGFTKGDKIEFGSESFSYHDKNEMLGEDSVEIKAGLNLGSRAAVQKLKKAFLAAIATTLAGSASTMTTMQGIRNPKDMYSEGTANTLKWVGATGVGLASLFGAGLMAYIRSTMKGIETAQSGDYAAVMELSKDHGVKVEVDNSVGPQAKLTMKVGNAGNSSSIEIASEGEKITLTNKSALSIVLEDGKTLTAKKTTPQGDVVITIGSRNSILLKCPDGGSFEVSAQGVLMQKLKGGGFFQLDTNKIMMQASASENLTLNKTSGISLKSSKFAGKTTGPMQLDGGIIKLG</sequence>
<evidence type="ECO:0000313" key="4">
    <source>
        <dbReference type="Proteomes" id="UP001432180"/>
    </source>
</evidence>
<dbReference type="InterPro" id="IPR037026">
    <property type="entry name" value="Vgr_OB-fold_dom_sf"/>
</dbReference>
<dbReference type="Proteomes" id="UP001432180">
    <property type="component" value="Chromosome"/>
</dbReference>
<evidence type="ECO:0000259" key="2">
    <source>
        <dbReference type="Pfam" id="PF04717"/>
    </source>
</evidence>
<dbReference type="Gene3D" id="2.40.50.230">
    <property type="entry name" value="Gp5 N-terminal domain"/>
    <property type="match status" value="1"/>
</dbReference>
<organism evidence="3 4">
    <name type="scientific">Thiorhodovibrio winogradskyi</name>
    <dbReference type="NCBI Taxonomy" id="77007"/>
    <lineage>
        <taxon>Bacteria</taxon>
        <taxon>Pseudomonadati</taxon>
        <taxon>Pseudomonadota</taxon>
        <taxon>Gammaproteobacteria</taxon>
        <taxon>Chromatiales</taxon>
        <taxon>Chromatiaceae</taxon>
        <taxon>Thiorhodovibrio</taxon>
    </lineage>
</organism>
<dbReference type="Gene3D" id="4.10.220.110">
    <property type="match status" value="1"/>
</dbReference>
<accession>A0ABZ0S7Y1</accession>
<dbReference type="SUPFAM" id="SSF69279">
    <property type="entry name" value="Phage tail proteins"/>
    <property type="match status" value="2"/>
</dbReference>
<dbReference type="EMBL" id="CP121472">
    <property type="protein sequence ID" value="WPL16409.1"/>
    <property type="molecule type" value="Genomic_DNA"/>
</dbReference>
<dbReference type="InterPro" id="IPR017847">
    <property type="entry name" value="T6SS_RhsGE_Vgr_subset"/>
</dbReference>
<evidence type="ECO:0000313" key="3">
    <source>
        <dbReference type="EMBL" id="WPL16409.1"/>
    </source>
</evidence>
<name>A0ABZ0S7Y1_9GAMM</name>
<dbReference type="InterPro" id="IPR006531">
    <property type="entry name" value="Gp5/Vgr_OB"/>
</dbReference>
<comment type="similarity">
    <text evidence="1">Belongs to the VgrG protein family.</text>
</comment>
<dbReference type="InterPro" id="IPR006533">
    <property type="entry name" value="T6SS_Vgr_RhsGE"/>
</dbReference>
<keyword evidence="4" id="KW-1185">Reference proteome</keyword>
<dbReference type="RefSeq" id="WP_328986956.1">
    <property type="nucleotide sequence ID" value="NZ_CP121472.1"/>
</dbReference>
<reference evidence="3 4" key="1">
    <citation type="journal article" date="2023" name="Microorganisms">
        <title>Thiorhodovibrio frisius and Trv. litoralis spp. nov., Two Novel Members from a Clade of Fastidious Purple Sulfur Bacteria That Exhibit Unique Red-Shifted Light-Harvesting Capabilities.</title>
        <authorList>
            <person name="Methner A."/>
            <person name="Kuzyk S.B."/>
            <person name="Petersen J."/>
            <person name="Bauer S."/>
            <person name="Brinkmann H."/>
            <person name="Sichau K."/>
            <person name="Wanner G."/>
            <person name="Wolf J."/>
            <person name="Neumann-Schaal M."/>
            <person name="Henke P."/>
            <person name="Tank M."/>
            <person name="Sproer C."/>
            <person name="Bunk B."/>
            <person name="Overmann J."/>
        </authorList>
    </citation>
    <scope>NUCLEOTIDE SEQUENCE [LARGE SCALE GENOMIC DNA]</scope>
    <source>
        <strain evidence="3 4">DSM 6702</strain>
    </source>
</reference>
<dbReference type="NCBIfam" id="TIGR01646">
    <property type="entry name" value="vgr_GE"/>
    <property type="match status" value="1"/>
</dbReference>
<dbReference type="Pfam" id="PF04717">
    <property type="entry name" value="Phage_base_V"/>
    <property type="match status" value="1"/>
</dbReference>